<evidence type="ECO:0000313" key="2">
    <source>
        <dbReference type="Proteomes" id="UP001444661"/>
    </source>
</evidence>
<dbReference type="Proteomes" id="UP001444661">
    <property type="component" value="Unassembled WGS sequence"/>
</dbReference>
<dbReference type="EMBL" id="JAQQWK010000006">
    <property type="protein sequence ID" value="KAK8039596.1"/>
    <property type="molecule type" value="Genomic_DNA"/>
</dbReference>
<protein>
    <submittedName>
        <fullName evidence="1">Uncharacterized protein</fullName>
    </submittedName>
</protein>
<proteinExistence type="predicted"/>
<sequence>MVSATNENKVKFFFEKRESTSRNECGEVARNIVGNNYVTKAVETQGSRSCNVECTTKSIVSFRQRGSILDSRIADLAKEIHGPLAPDVSYCGNAGEWVESPHRVQNELSPGQTGG</sequence>
<name>A0ABR1SZ47_9PEZI</name>
<reference evidence="1 2" key="1">
    <citation type="submission" date="2023-01" db="EMBL/GenBank/DDBJ databases">
        <title>Analysis of 21 Apiospora genomes using comparative genomics revels a genus with tremendous synthesis potential of carbohydrate active enzymes and secondary metabolites.</title>
        <authorList>
            <person name="Sorensen T."/>
        </authorList>
    </citation>
    <scope>NUCLEOTIDE SEQUENCE [LARGE SCALE GENOMIC DNA]</scope>
    <source>
        <strain evidence="1 2">CBS 33761</strain>
    </source>
</reference>
<comment type="caution">
    <text evidence="1">The sequence shown here is derived from an EMBL/GenBank/DDBJ whole genome shotgun (WGS) entry which is preliminary data.</text>
</comment>
<organism evidence="1 2">
    <name type="scientific">Apiospora rasikravindrae</name>
    <dbReference type="NCBI Taxonomy" id="990691"/>
    <lineage>
        <taxon>Eukaryota</taxon>
        <taxon>Fungi</taxon>
        <taxon>Dikarya</taxon>
        <taxon>Ascomycota</taxon>
        <taxon>Pezizomycotina</taxon>
        <taxon>Sordariomycetes</taxon>
        <taxon>Xylariomycetidae</taxon>
        <taxon>Amphisphaeriales</taxon>
        <taxon>Apiosporaceae</taxon>
        <taxon>Apiospora</taxon>
    </lineage>
</organism>
<accession>A0ABR1SZ47</accession>
<gene>
    <name evidence="1" type="ORF">PG993_008007</name>
</gene>
<keyword evidence="2" id="KW-1185">Reference proteome</keyword>
<evidence type="ECO:0000313" key="1">
    <source>
        <dbReference type="EMBL" id="KAK8039596.1"/>
    </source>
</evidence>